<keyword evidence="1" id="KW-0430">Lectin</keyword>
<feature type="domain" description="C-type lectin" evidence="5">
    <location>
        <begin position="201"/>
        <end position="318"/>
    </location>
</feature>
<dbReference type="CDD" id="cd03590">
    <property type="entry name" value="CLECT_DC-SIGN_like"/>
    <property type="match status" value="1"/>
</dbReference>
<gene>
    <name evidence="6" type="primary">CD209</name>
    <name evidence="6" type="ORF">AMEX_G27354</name>
</gene>
<dbReference type="PANTHER" id="PTHR22803">
    <property type="entry name" value="MANNOSE, PHOSPHOLIPASE, LECTIN RECEPTOR RELATED"/>
    <property type="match status" value="1"/>
</dbReference>
<dbReference type="EMBL" id="JAICCE010000025">
    <property type="protein sequence ID" value="KAG9259790.1"/>
    <property type="molecule type" value="Genomic_DNA"/>
</dbReference>
<dbReference type="Proteomes" id="UP000752171">
    <property type="component" value="Unassembled WGS sequence"/>
</dbReference>
<evidence type="ECO:0000256" key="1">
    <source>
        <dbReference type="ARBA" id="ARBA00022734"/>
    </source>
</evidence>
<dbReference type="PROSITE" id="PS50041">
    <property type="entry name" value="C_TYPE_LECTIN_2"/>
    <property type="match status" value="1"/>
</dbReference>
<proteinExistence type="predicted"/>
<accession>A0A8T2KIZ5</accession>
<evidence type="ECO:0000256" key="4">
    <source>
        <dbReference type="SAM" id="Phobius"/>
    </source>
</evidence>
<evidence type="ECO:0000313" key="6">
    <source>
        <dbReference type="EMBL" id="KAG9259790.1"/>
    </source>
</evidence>
<dbReference type="InterPro" id="IPR033989">
    <property type="entry name" value="CD209-like_CTLD"/>
</dbReference>
<evidence type="ECO:0000313" key="7">
    <source>
        <dbReference type="Proteomes" id="UP000752171"/>
    </source>
</evidence>
<name>A0A8T2KIZ5_ASTMX</name>
<feature type="transmembrane region" description="Helical" evidence="4">
    <location>
        <begin position="72"/>
        <end position="95"/>
    </location>
</feature>
<dbReference type="InterPro" id="IPR050111">
    <property type="entry name" value="C-type_lectin/snaclec_domain"/>
</dbReference>
<organism evidence="6 7">
    <name type="scientific">Astyanax mexicanus</name>
    <name type="common">Blind cave fish</name>
    <name type="synonym">Astyanax fasciatus mexicanus</name>
    <dbReference type="NCBI Taxonomy" id="7994"/>
    <lineage>
        <taxon>Eukaryota</taxon>
        <taxon>Metazoa</taxon>
        <taxon>Chordata</taxon>
        <taxon>Craniata</taxon>
        <taxon>Vertebrata</taxon>
        <taxon>Euteleostomi</taxon>
        <taxon>Actinopterygii</taxon>
        <taxon>Neopterygii</taxon>
        <taxon>Teleostei</taxon>
        <taxon>Ostariophysi</taxon>
        <taxon>Characiformes</taxon>
        <taxon>Characoidei</taxon>
        <taxon>Acestrorhamphidae</taxon>
        <taxon>Acestrorhamphinae</taxon>
        <taxon>Astyanax</taxon>
    </lineage>
</organism>
<dbReference type="InterPro" id="IPR001304">
    <property type="entry name" value="C-type_lectin-like"/>
</dbReference>
<evidence type="ECO:0000256" key="2">
    <source>
        <dbReference type="SAM" id="Coils"/>
    </source>
</evidence>
<feature type="region of interest" description="Disordered" evidence="3">
    <location>
        <begin position="111"/>
        <end position="130"/>
    </location>
</feature>
<feature type="compositionally biased region" description="Polar residues" evidence="3">
    <location>
        <begin position="111"/>
        <end position="123"/>
    </location>
</feature>
<dbReference type="SUPFAM" id="SSF56436">
    <property type="entry name" value="C-type lectin-like"/>
    <property type="match status" value="1"/>
</dbReference>
<dbReference type="Pfam" id="PF00059">
    <property type="entry name" value="Lectin_C"/>
    <property type="match status" value="1"/>
</dbReference>
<feature type="coiled-coil region" evidence="2">
    <location>
        <begin position="155"/>
        <end position="196"/>
    </location>
</feature>
<keyword evidence="4" id="KW-1133">Transmembrane helix</keyword>
<protein>
    <submittedName>
        <fullName evidence="6">C-type lectin domain family 4 member F-like</fullName>
    </submittedName>
</protein>
<sequence length="322" mass="37257">MSQNVRNDDVNCLGELKRGDLEELLMDDYEGTDTVTEHEPDAGRENTSFKKKLQFIRTGINKEITGYKCYRLAAVGLGLLSVLLLTAITVQQLMFRTETSHQQTNFTNQIIERDQSQTSNTHQTTERDQSLTNFTSLAKERDQLLTNFTSLTKERDQLLTNFTSLAKERDQLQEERDQLQKERDDLQKRLSKLTEEEWKFFGSGSYFITRAERGWRESRDFCRERGADLLIINSREEQEFINKEFGNTEAWIGLTDLRIEGVWKWVNGSPLTIQFWALGEPNDYENDDCAITGFKKSTSDILVWADYPCFHPVVGICEKSSA</sequence>
<dbReference type="InterPro" id="IPR016187">
    <property type="entry name" value="CTDL_fold"/>
</dbReference>
<dbReference type="Gene3D" id="1.20.5.1000">
    <property type="entry name" value="arf6 gtpase in complex with a specific effector, jip4"/>
    <property type="match status" value="1"/>
</dbReference>
<dbReference type="Gene3D" id="3.10.100.10">
    <property type="entry name" value="Mannose-Binding Protein A, subunit A"/>
    <property type="match status" value="1"/>
</dbReference>
<evidence type="ECO:0000259" key="5">
    <source>
        <dbReference type="PROSITE" id="PS50041"/>
    </source>
</evidence>
<evidence type="ECO:0000256" key="3">
    <source>
        <dbReference type="SAM" id="MobiDB-lite"/>
    </source>
</evidence>
<reference evidence="6 7" key="1">
    <citation type="submission" date="2021-07" db="EMBL/GenBank/DDBJ databases">
        <authorList>
            <person name="Imarazene B."/>
            <person name="Zahm M."/>
            <person name="Klopp C."/>
            <person name="Cabau C."/>
            <person name="Beille S."/>
            <person name="Jouanno E."/>
            <person name="Castinel A."/>
            <person name="Lluch J."/>
            <person name="Gil L."/>
            <person name="Kuchtly C."/>
            <person name="Lopez Roques C."/>
            <person name="Donnadieu C."/>
            <person name="Parrinello H."/>
            <person name="Journot L."/>
            <person name="Du K."/>
            <person name="Schartl M."/>
            <person name="Retaux S."/>
            <person name="Guiguen Y."/>
        </authorList>
    </citation>
    <scope>NUCLEOTIDE SEQUENCE [LARGE SCALE GENOMIC DNA]</scope>
    <source>
        <strain evidence="6">Pach_M1</strain>
        <tissue evidence="6">Testis</tissue>
    </source>
</reference>
<dbReference type="GO" id="GO:0030246">
    <property type="term" value="F:carbohydrate binding"/>
    <property type="evidence" value="ECO:0007669"/>
    <property type="project" value="UniProtKB-KW"/>
</dbReference>
<dbReference type="SMART" id="SM00034">
    <property type="entry name" value="CLECT"/>
    <property type="match status" value="1"/>
</dbReference>
<keyword evidence="4" id="KW-0472">Membrane</keyword>
<keyword evidence="2" id="KW-0175">Coiled coil</keyword>
<keyword evidence="4" id="KW-0812">Transmembrane</keyword>
<dbReference type="InterPro" id="IPR016186">
    <property type="entry name" value="C-type_lectin-like/link_sf"/>
</dbReference>
<dbReference type="AlphaFoldDB" id="A0A8T2KIZ5"/>
<comment type="caution">
    <text evidence="6">The sequence shown here is derived from an EMBL/GenBank/DDBJ whole genome shotgun (WGS) entry which is preliminary data.</text>
</comment>